<keyword evidence="2" id="KW-1185">Reference proteome</keyword>
<reference evidence="1" key="1">
    <citation type="submission" date="2022-12" db="EMBL/GenBank/DDBJ databases">
        <title>Genome assemblies of Blomia tropicalis.</title>
        <authorList>
            <person name="Cui Y."/>
        </authorList>
    </citation>
    <scope>NUCLEOTIDE SEQUENCE</scope>
    <source>
        <tissue evidence="1">Adult mites</tissue>
    </source>
</reference>
<evidence type="ECO:0000313" key="2">
    <source>
        <dbReference type="Proteomes" id="UP001142055"/>
    </source>
</evidence>
<evidence type="ECO:0000313" key="1">
    <source>
        <dbReference type="EMBL" id="KAJ6224258.1"/>
    </source>
</evidence>
<comment type="caution">
    <text evidence="1">The sequence shown here is derived from an EMBL/GenBank/DDBJ whole genome shotgun (WGS) entry which is preliminary data.</text>
</comment>
<name>A0A9Q0RQ88_BLOTA</name>
<organism evidence="1 2">
    <name type="scientific">Blomia tropicalis</name>
    <name type="common">Mite</name>
    <dbReference type="NCBI Taxonomy" id="40697"/>
    <lineage>
        <taxon>Eukaryota</taxon>
        <taxon>Metazoa</taxon>
        <taxon>Ecdysozoa</taxon>
        <taxon>Arthropoda</taxon>
        <taxon>Chelicerata</taxon>
        <taxon>Arachnida</taxon>
        <taxon>Acari</taxon>
        <taxon>Acariformes</taxon>
        <taxon>Sarcoptiformes</taxon>
        <taxon>Astigmata</taxon>
        <taxon>Glycyphagoidea</taxon>
        <taxon>Echimyopodidae</taxon>
        <taxon>Blomia</taxon>
    </lineage>
</organism>
<gene>
    <name evidence="1" type="ORF">RDWZM_002803</name>
</gene>
<proteinExistence type="predicted"/>
<dbReference type="EMBL" id="JAPWDV010000001">
    <property type="protein sequence ID" value="KAJ6224258.1"/>
    <property type="molecule type" value="Genomic_DNA"/>
</dbReference>
<accession>A0A9Q0RQ88</accession>
<dbReference type="Proteomes" id="UP001142055">
    <property type="component" value="Chromosome 1"/>
</dbReference>
<dbReference type="AlphaFoldDB" id="A0A9Q0RQ88"/>
<protein>
    <submittedName>
        <fullName evidence="1">Uncharacterized protein</fullName>
    </submittedName>
</protein>
<sequence length="233" mass="26544">MDVTSDTIPIKVYGNNPFASSIITLGGNRDQNMNTYSRKDYGREYKSYGNYASGSRVTMEKTKPKMPRVSSINERPIPYRSIDSSDRSPSAIVKSVKSKWIELPPQTRSYYSSSRPPSSQMMPMTSESQNIEMPNIDKILYEQNVLRNENDKISIDSLSNEFNIKQDYNNSNLDTNQIQMEIPFEIPKSSNLKSNGKLQTFITKDGLFGVLIPVEDLNIMKPVIESTKKKMTR</sequence>